<keyword evidence="2 5" id="KW-0812">Transmembrane</keyword>
<evidence type="ECO:0000313" key="6">
    <source>
        <dbReference type="EMBL" id="HGD12485.1"/>
    </source>
</evidence>
<keyword evidence="4 5" id="KW-0472">Membrane</keyword>
<evidence type="ECO:0000256" key="3">
    <source>
        <dbReference type="ARBA" id="ARBA00022989"/>
    </source>
</evidence>
<sequence length="119" mass="13291">MAEEEKTTTAQTVTGSDDIEKGKGLAWLSYIGILWLVPLLALKENAFCKFHVKQGIMLTIWFFAIGIIGAIPFIGWFIIRPLGLIFGLILAIMGIINAASGKYWKMPLLGKLAENWFKF</sequence>
<evidence type="ECO:0000256" key="2">
    <source>
        <dbReference type="ARBA" id="ARBA00022692"/>
    </source>
</evidence>
<evidence type="ECO:0008006" key="7">
    <source>
        <dbReference type="Google" id="ProtNLM"/>
    </source>
</evidence>
<protein>
    <recommendedName>
        <fullName evidence="7">DUF4870 domain-containing protein</fullName>
    </recommendedName>
</protein>
<accession>A0A7V3UZ28</accession>
<proteinExistence type="predicted"/>
<evidence type="ECO:0000256" key="1">
    <source>
        <dbReference type="ARBA" id="ARBA00004141"/>
    </source>
</evidence>
<name>A0A7V3UZ28_UNCW3</name>
<dbReference type="AlphaFoldDB" id="A0A7V3UZ28"/>
<reference evidence="6" key="1">
    <citation type="journal article" date="2020" name="mSystems">
        <title>Genome- and Community-Level Interaction Insights into Carbon Utilization and Element Cycling Functions of Hydrothermarchaeota in Hydrothermal Sediment.</title>
        <authorList>
            <person name="Zhou Z."/>
            <person name="Liu Y."/>
            <person name="Xu W."/>
            <person name="Pan J."/>
            <person name="Luo Z.H."/>
            <person name="Li M."/>
        </authorList>
    </citation>
    <scope>NUCLEOTIDE SEQUENCE [LARGE SCALE GENOMIC DNA]</scope>
    <source>
        <strain evidence="6">SpSt-914</strain>
    </source>
</reference>
<evidence type="ECO:0000256" key="4">
    <source>
        <dbReference type="ARBA" id="ARBA00023136"/>
    </source>
</evidence>
<dbReference type="Pfam" id="PF09685">
    <property type="entry name" value="MamF_MmsF"/>
    <property type="match status" value="1"/>
</dbReference>
<feature type="transmembrane region" description="Helical" evidence="5">
    <location>
        <begin position="24"/>
        <end position="43"/>
    </location>
</feature>
<dbReference type="EMBL" id="DTMZ01000002">
    <property type="protein sequence ID" value="HGD12485.1"/>
    <property type="molecule type" value="Genomic_DNA"/>
</dbReference>
<organism evidence="6">
    <name type="scientific">candidate division WOR-3 bacterium</name>
    <dbReference type="NCBI Taxonomy" id="2052148"/>
    <lineage>
        <taxon>Bacteria</taxon>
        <taxon>Bacteria division WOR-3</taxon>
    </lineage>
</organism>
<dbReference type="InterPro" id="IPR019109">
    <property type="entry name" value="MamF_MmsF"/>
</dbReference>
<evidence type="ECO:0000256" key="5">
    <source>
        <dbReference type="SAM" id="Phobius"/>
    </source>
</evidence>
<comment type="subcellular location">
    <subcellularLocation>
        <location evidence="1">Membrane</location>
        <topology evidence="1">Multi-pass membrane protein</topology>
    </subcellularLocation>
</comment>
<gene>
    <name evidence="6" type="ORF">ENX16_00135</name>
</gene>
<comment type="caution">
    <text evidence="6">The sequence shown here is derived from an EMBL/GenBank/DDBJ whole genome shotgun (WGS) entry which is preliminary data.</text>
</comment>
<keyword evidence="3 5" id="KW-1133">Transmembrane helix</keyword>
<feature type="transmembrane region" description="Helical" evidence="5">
    <location>
        <begin position="85"/>
        <end position="104"/>
    </location>
</feature>
<feature type="transmembrane region" description="Helical" evidence="5">
    <location>
        <begin position="55"/>
        <end position="79"/>
    </location>
</feature>